<name>A0AAU8B4C7_9CAUD</name>
<proteinExistence type="predicted"/>
<keyword evidence="2" id="KW-1133">Transmembrane helix</keyword>
<keyword evidence="2" id="KW-0812">Transmembrane</keyword>
<feature type="transmembrane region" description="Helical" evidence="2">
    <location>
        <begin position="55"/>
        <end position="75"/>
    </location>
</feature>
<evidence type="ECO:0000313" key="3">
    <source>
        <dbReference type="EMBL" id="XCD05785.1"/>
    </source>
</evidence>
<organism evidence="3">
    <name type="scientific">Dulem virus 32</name>
    <dbReference type="NCBI Taxonomy" id="3145750"/>
    <lineage>
        <taxon>Viruses</taxon>
        <taxon>Duplodnaviria</taxon>
        <taxon>Heunggongvirae</taxon>
        <taxon>Uroviricota</taxon>
        <taxon>Caudoviricetes</taxon>
    </lineage>
</organism>
<evidence type="ECO:0008006" key="4">
    <source>
        <dbReference type="Google" id="ProtNLM"/>
    </source>
</evidence>
<accession>A0AAU8B4C7</accession>
<sequence>MIDTITTLATPVAVLALVELAKRLGLPTKAAAPLAVLLGVGLAIADFAWHGQAWYGAAVQGLILGLTAAGLWDIAGRAKQTTPTTMLVPLADAPTVGGASPQHADPNEPVATGPALDIPGGAL</sequence>
<keyword evidence="2" id="KW-0472">Membrane</keyword>
<dbReference type="EMBL" id="PP511597">
    <property type="protein sequence ID" value="XCD05785.1"/>
    <property type="molecule type" value="Genomic_DNA"/>
</dbReference>
<protein>
    <recommendedName>
        <fullName evidence="4">Holin</fullName>
    </recommendedName>
</protein>
<feature type="transmembrane region" description="Helical" evidence="2">
    <location>
        <begin position="30"/>
        <end position="49"/>
    </location>
</feature>
<reference evidence="3" key="1">
    <citation type="submission" date="2024-03" db="EMBL/GenBank/DDBJ databases">
        <title>Diverse circular DNA viruses in blood, oral, and fecal samples of captive lemurs.</title>
        <authorList>
            <person name="Paietta E.N."/>
            <person name="Kraberger S."/>
            <person name="Lund M.C."/>
            <person name="Custer J.M."/>
            <person name="Vargas K.M."/>
            <person name="Ehmke E.E."/>
            <person name="Yoder A.D."/>
            <person name="Varsani A."/>
        </authorList>
    </citation>
    <scope>NUCLEOTIDE SEQUENCE</scope>
    <source>
        <strain evidence="3">Duke_24SF_91</strain>
    </source>
</reference>
<feature type="region of interest" description="Disordered" evidence="1">
    <location>
        <begin position="91"/>
        <end position="123"/>
    </location>
</feature>
<evidence type="ECO:0000256" key="2">
    <source>
        <dbReference type="SAM" id="Phobius"/>
    </source>
</evidence>
<evidence type="ECO:0000256" key="1">
    <source>
        <dbReference type="SAM" id="MobiDB-lite"/>
    </source>
</evidence>